<feature type="compositionally biased region" description="Low complexity" evidence="26">
    <location>
        <begin position="241"/>
        <end position="268"/>
    </location>
</feature>
<dbReference type="GO" id="GO:0046872">
    <property type="term" value="F:metal ion binding"/>
    <property type="evidence" value="ECO:0007669"/>
    <property type="project" value="UniProtKB-KW"/>
</dbReference>
<keyword evidence="17" id="KW-0695">RNA-directed DNA polymerase</keyword>
<evidence type="ECO:0000256" key="13">
    <source>
        <dbReference type="ARBA" id="ARBA00022840"/>
    </source>
</evidence>
<evidence type="ECO:0000256" key="26">
    <source>
        <dbReference type="SAM" id="MobiDB-lite"/>
    </source>
</evidence>
<proteinExistence type="predicted"/>
<feature type="region of interest" description="Disordered" evidence="26">
    <location>
        <begin position="1"/>
        <end position="22"/>
    </location>
</feature>
<dbReference type="InterPro" id="IPR043502">
    <property type="entry name" value="DNA/RNA_pol_sf"/>
</dbReference>
<organism evidence="28 29">
    <name type="scientific">Chaetomium globosum (strain ATCC 6205 / CBS 148.51 / DSM 1962 / NBRC 6347 / NRRL 1970)</name>
    <name type="common">Soil fungus</name>
    <dbReference type="NCBI Taxonomy" id="306901"/>
    <lineage>
        <taxon>Eukaryota</taxon>
        <taxon>Fungi</taxon>
        <taxon>Dikarya</taxon>
        <taxon>Ascomycota</taxon>
        <taxon>Pezizomycotina</taxon>
        <taxon>Sordariomycetes</taxon>
        <taxon>Sordariomycetidae</taxon>
        <taxon>Sordariales</taxon>
        <taxon>Chaetomiaceae</taxon>
        <taxon>Chaetomium</taxon>
    </lineage>
</organism>
<evidence type="ECO:0000256" key="6">
    <source>
        <dbReference type="ARBA" id="ARBA00022695"/>
    </source>
</evidence>
<dbReference type="GO" id="GO:0003677">
    <property type="term" value="F:DNA binding"/>
    <property type="evidence" value="ECO:0007669"/>
    <property type="project" value="UniProtKB-KW"/>
</dbReference>
<keyword evidence="21" id="KW-0496">Mitochondrion</keyword>
<keyword evidence="15" id="KW-0694">RNA-binding</keyword>
<keyword evidence="11" id="KW-0255">Endonuclease</keyword>
<keyword evidence="29" id="KW-1185">Reference proteome</keyword>
<dbReference type="Gene3D" id="3.30.420.10">
    <property type="entry name" value="Ribonuclease H-like superfamily/Ribonuclease H"/>
    <property type="match status" value="1"/>
</dbReference>
<dbReference type="GO" id="GO:0015074">
    <property type="term" value="P:DNA integration"/>
    <property type="evidence" value="ECO:0007669"/>
    <property type="project" value="UniProtKB-KW"/>
</dbReference>
<dbReference type="Pfam" id="PF25597">
    <property type="entry name" value="SH3_retrovirus"/>
    <property type="match status" value="1"/>
</dbReference>
<evidence type="ECO:0000256" key="21">
    <source>
        <dbReference type="ARBA" id="ARBA00023128"/>
    </source>
</evidence>
<keyword evidence="14" id="KW-0460">Magnesium</keyword>
<evidence type="ECO:0000256" key="19">
    <source>
        <dbReference type="ARBA" id="ARBA00023113"/>
    </source>
</evidence>
<dbReference type="GO" id="GO:0003887">
    <property type="term" value="F:DNA-directed DNA polymerase activity"/>
    <property type="evidence" value="ECO:0007669"/>
    <property type="project" value="UniProtKB-KW"/>
</dbReference>
<dbReference type="InterPro" id="IPR012337">
    <property type="entry name" value="RNaseH-like_sf"/>
</dbReference>
<evidence type="ECO:0000256" key="8">
    <source>
        <dbReference type="ARBA" id="ARBA00022723"/>
    </source>
</evidence>
<comment type="subcellular location">
    <subcellularLocation>
        <location evidence="2">Mitochondrion</location>
    </subcellularLocation>
</comment>
<dbReference type="GO" id="GO:0003723">
    <property type="term" value="F:RNA binding"/>
    <property type="evidence" value="ECO:0007669"/>
    <property type="project" value="UniProtKB-KW"/>
</dbReference>
<dbReference type="PROSITE" id="PS50994">
    <property type="entry name" value="INTEGRASE"/>
    <property type="match status" value="1"/>
</dbReference>
<keyword evidence="6" id="KW-0548">Nucleotidyltransferase</keyword>
<keyword evidence="9" id="KW-0547">Nucleotide-binding</keyword>
<dbReference type="InterPro" id="IPR039537">
    <property type="entry name" value="Retrotran_Ty1/copia-like"/>
</dbReference>
<dbReference type="EMBL" id="CH408029">
    <property type="protein sequence ID" value="EAQ91950.1"/>
    <property type="molecule type" value="Genomic_DNA"/>
</dbReference>
<comment type="catalytic activity">
    <reaction evidence="24">
        <text>DNA(n) + a 2'-deoxyribonucleoside 5'-triphosphate = DNA(n+1) + diphosphate</text>
        <dbReference type="Rhea" id="RHEA:22508"/>
        <dbReference type="Rhea" id="RHEA-COMP:17339"/>
        <dbReference type="Rhea" id="RHEA-COMP:17340"/>
        <dbReference type="ChEBI" id="CHEBI:33019"/>
        <dbReference type="ChEBI" id="CHEBI:61560"/>
        <dbReference type="ChEBI" id="CHEBI:173112"/>
        <dbReference type="EC" id="2.7.7.49"/>
    </reaction>
</comment>
<dbReference type="PANTHER" id="PTHR42648:SF11">
    <property type="entry name" value="TRANSPOSON TY4-P GAG-POL POLYPROTEIN"/>
    <property type="match status" value="1"/>
</dbReference>
<comment type="function">
    <text evidence="1">The aspartyl protease (PR) mediates the proteolytic cleavages of the Gag and Gag-Pol polyproteins after assembly of the VLP.</text>
</comment>
<dbReference type="VEuPathDB" id="FungiDB:CHGG_00185"/>
<dbReference type="PANTHER" id="PTHR42648">
    <property type="entry name" value="TRANSPOSASE, PUTATIVE-RELATED"/>
    <property type="match status" value="1"/>
</dbReference>
<evidence type="ECO:0000256" key="3">
    <source>
        <dbReference type="ARBA" id="ARBA00022578"/>
    </source>
</evidence>
<dbReference type="InterPro" id="IPR054722">
    <property type="entry name" value="PolX-like_BBD"/>
</dbReference>
<dbReference type="Pfam" id="PF22936">
    <property type="entry name" value="Pol_BBD"/>
    <property type="match status" value="1"/>
</dbReference>
<dbReference type="GeneID" id="4386623"/>
<feature type="domain" description="Integrase catalytic" evidence="27">
    <location>
        <begin position="610"/>
        <end position="781"/>
    </location>
</feature>
<keyword evidence="10" id="KW-0064">Aspartyl protease</keyword>
<dbReference type="OMA" id="SHTANEN"/>
<keyword evidence="22" id="KW-0233">DNA recombination</keyword>
<dbReference type="GO" id="GO:0032196">
    <property type="term" value="P:transposition"/>
    <property type="evidence" value="ECO:0007669"/>
    <property type="project" value="UniProtKB-KW"/>
</dbReference>
<sequence length="1565" mass="173812">MPDNDNPLAGLPPANNDIIDDGDDDDLDLTKITVPTIIPLKGDHNLEEWKLEVRVAFRLLNITKFLDGTAVEPPANASSKKKNKFRVQQTVAYAALSKSVAPVRDIIKSNGYVYAEDDFDPYKLYLATCKALTGMSDEGWCGMVWELSQINASNYDTLRAFVSRFHYLIAKLKDVGINLPDRFLQAQLLLGLKTYDANWVDMLRFQLQTGQLDYEKLLNLVTTKANEQTMFNMSATSNQTAKKGNNQQAGQQKSRPQSQQQAGAQSGSLCGDPRCGKYHPSTPRHPYHDICKLHHPGGNDECWVVHPEKKKEYHARKKKNDASSNTCNTNSSGTPDGGNNNNANRGIFNFDSGVMNGVNNNRANALINTVHLMTAIDVYNLDIADDGAEPSEAADKVVASAVVGSISADSKITRDTVCLDSGASNSVFNESKWFDDLSELDQPVKVASANGGTSNHALGGVVSLSCERSCGGLTNLTIRNAIYSKDTPLNLVSTGQLRRRGAVFDGLTDRLILKDNPAQEVAQLGWVGDISVFKLNSIPVQSTEVVLVAIQHLALPAIDYEVMHRRLMHASMDKVIKACRQAGIKINTRDAGSHRCKWCYLGKSQQLISHDKLPAVSRALQRIHVDSIPHKPTGIGGKNHAIHIVDQYSAYHWYVAIGSKSDGFTALTNYIVFVEVQSGTLVQEIHVDNGTEFSMDKLRDWCLARGKKLTPISPNCPQQNPMAERAGRTIVEGARTANLEAGFPEEYWPLAEEAFVHVLNRLPTSHNTDDKSPMQTLGESLGLARDQCIPRIHHLRAYGAITFVHIHDKKVRPQGRKMLAKAIEGKLCGYEGNSGKVYRIRLNSSGRIVRARDARFIEELTEPDDTTVDNEPIYEATFKDVYHEDEFFKTVVYLDHDVVDRPTPANKVQFDDNPVIVEDSAVLDKEADTPENIDTGLQTPEPTPEPAGADDHFDTEGMVDQEDQEVRNDSIFNTEETRPRRRALPPGYYSTLNSKGKEAAEKLLAGLFVDLDQFELEAPEMIMSVIDNKDLFAPTHAKIPKTYKEASKRTDFYTHWQPACQEQYDKLIASGTWKLVDRPPGANVLPGKWVFDQKFDDQSNWVRNRARWVVCGNFENGDYQPYEVYSAVVHASTVRIFFNLVAALDLECHQFDVVNAFLNAIVPDDVDVYVRQPTGFEDGTDKVCRLVKALYGLQRSSLWWYQTLVPELKKLDFEPLTTDGCMFKHTGNGALLLIYVDDFLLAAPTVESINKVADVLGSIFELKCLGEARTFLGYTVFRDRDNRVIYVNQATYVTKILERFGKTNLHAVKTPWITGGFNLPKTYDVVESATKGYQSEVGAINYLANGTRSDMSYTTMRLGEANSGPSSAHLQLLQHLWRYISGTRDLGIRCGGGITPSNLQLRAHGDASFATDLLTRVSVGGHVVMIGNCPVVWKAKKQTLVTLSSTEAEFINLTPTALSLLWVANVLKDAGYQQNAPLLFFTDSANARAIALNPLNTARTYHIDLRYKWIIQRMAMGQFQLDHVGTDDMVADGLTKGLSGAKHAQFVKQLGLCVPPLREGKIRAD</sequence>
<evidence type="ECO:0000256" key="4">
    <source>
        <dbReference type="ARBA" id="ARBA00022612"/>
    </source>
</evidence>
<evidence type="ECO:0000256" key="22">
    <source>
        <dbReference type="ARBA" id="ARBA00023172"/>
    </source>
</evidence>
<keyword evidence="18" id="KW-0239">DNA-directed DNA polymerase</keyword>
<keyword evidence="16" id="KW-0229">DNA integration</keyword>
<evidence type="ECO:0000256" key="1">
    <source>
        <dbReference type="ARBA" id="ARBA00002180"/>
    </source>
</evidence>
<dbReference type="GO" id="GO:0005739">
    <property type="term" value="C:mitochondrion"/>
    <property type="evidence" value="ECO:0007669"/>
    <property type="project" value="UniProtKB-SubCell"/>
</dbReference>
<gene>
    <name evidence="28" type="ORF">CHGG_00185</name>
</gene>
<keyword evidence="8" id="KW-0479">Metal-binding</keyword>
<evidence type="ECO:0000256" key="18">
    <source>
        <dbReference type="ARBA" id="ARBA00022932"/>
    </source>
</evidence>
<evidence type="ECO:0000256" key="9">
    <source>
        <dbReference type="ARBA" id="ARBA00022741"/>
    </source>
</evidence>
<keyword evidence="23" id="KW-0511">Multifunctional enzyme</keyword>
<dbReference type="InterPro" id="IPR057670">
    <property type="entry name" value="SH3_retrovirus"/>
</dbReference>
<dbReference type="GO" id="GO:0006310">
    <property type="term" value="P:DNA recombination"/>
    <property type="evidence" value="ECO:0007669"/>
    <property type="project" value="UniProtKB-KW"/>
</dbReference>
<dbReference type="GO" id="GO:0005524">
    <property type="term" value="F:ATP binding"/>
    <property type="evidence" value="ECO:0007669"/>
    <property type="project" value="UniProtKB-KW"/>
</dbReference>
<evidence type="ECO:0000256" key="2">
    <source>
        <dbReference type="ARBA" id="ARBA00004173"/>
    </source>
</evidence>
<dbReference type="GO" id="GO:0003964">
    <property type="term" value="F:RNA-directed DNA polymerase activity"/>
    <property type="evidence" value="ECO:0007669"/>
    <property type="project" value="UniProtKB-KW"/>
</dbReference>
<keyword evidence="12" id="KW-0378">Hydrolase</keyword>
<evidence type="ECO:0000256" key="25">
    <source>
        <dbReference type="ARBA" id="ARBA00049244"/>
    </source>
</evidence>
<keyword evidence="18" id="KW-0808">Transferase</keyword>
<keyword evidence="7" id="KW-0540">Nuclease</keyword>
<keyword evidence="13" id="KW-0067">ATP-binding</keyword>
<evidence type="ECO:0000256" key="24">
    <source>
        <dbReference type="ARBA" id="ARBA00048173"/>
    </source>
</evidence>
<feature type="region of interest" description="Disordered" evidence="26">
    <location>
        <begin position="923"/>
        <end position="987"/>
    </location>
</feature>
<evidence type="ECO:0000256" key="15">
    <source>
        <dbReference type="ARBA" id="ARBA00022884"/>
    </source>
</evidence>
<dbReference type="FunCoup" id="Q2HHW9">
    <property type="interactions" value="435"/>
</dbReference>
<evidence type="ECO:0000259" key="27">
    <source>
        <dbReference type="PROSITE" id="PS50994"/>
    </source>
</evidence>
<dbReference type="InterPro" id="IPR013103">
    <property type="entry name" value="RVT_2"/>
</dbReference>
<evidence type="ECO:0000256" key="23">
    <source>
        <dbReference type="ARBA" id="ARBA00023268"/>
    </source>
</evidence>
<dbReference type="SUPFAM" id="SSF53098">
    <property type="entry name" value="Ribonuclease H-like"/>
    <property type="match status" value="1"/>
</dbReference>
<dbReference type="GO" id="GO:0004519">
    <property type="term" value="F:endonuclease activity"/>
    <property type="evidence" value="ECO:0007669"/>
    <property type="project" value="UniProtKB-KW"/>
</dbReference>
<evidence type="ECO:0000256" key="10">
    <source>
        <dbReference type="ARBA" id="ARBA00022750"/>
    </source>
</evidence>
<keyword evidence="19" id="KW-0917">Virion maturation</keyword>
<dbReference type="GO" id="GO:0005634">
    <property type="term" value="C:nucleus"/>
    <property type="evidence" value="ECO:0007669"/>
    <property type="project" value="UniProtKB-ARBA"/>
</dbReference>
<evidence type="ECO:0000256" key="12">
    <source>
        <dbReference type="ARBA" id="ARBA00022801"/>
    </source>
</evidence>
<dbReference type="Proteomes" id="UP000001056">
    <property type="component" value="Unassembled WGS sequence"/>
</dbReference>
<feature type="region of interest" description="Disordered" evidence="26">
    <location>
        <begin position="313"/>
        <end position="340"/>
    </location>
</feature>
<dbReference type="CDD" id="cd09272">
    <property type="entry name" value="RNase_HI_RT_Ty1"/>
    <property type="match status" value="1"/>
</dbReference>
<keyword evidence="20" id="KW-0238">DNA-binding</keyword>
<keyword evidence="5" id="KW-0645">Protease</keyword>
<comment type="catalytic activity">
    <reaction evidence="25">
        <text>DNA(n) + a 2'-deoxyribonucleoside 5'-triphosphate = DNA(n+1) + diphosphate</text>
        <dbReference type="Rhea" id="RHEA:22508"/>
        <dbReference type="Rhea" id="RHEA-COMP:17339"/>
        <dbReference type="Rhea" id="RHEA-COMP:17340"/>
        <dbReference type="ChEBI" id="CHEBI:33019"/>
        <dbReference type="ChEBI" id="CHEBI:61560"/>
        <dbReference type="ChEBI" id="CHEBI:173112"/>
        <dbReference type="EC" id="2.7.7.7"/>
    </reaction>
</comment>
<dbReference type="SUPFAM" id="SSF56672">
    <property type="entry name" value="DNA/RNA polymerases"/>
    <property type="match status" value="1"/>
</dbReference>
<protein>
    <recommendedName>
        <fullName evidence="27">Integrase catalytic domain-containing protein</fullName>
    </recommendedName>
</protein>
<dbReference type="GO" id="GO:0006508">
    <property type="term" value="P:proteolysis"/>
    <property type="evidence" value="ECO:0007669"/>
    <property type="project" value="UniProtKB-KW"/>
</dbReference>
<evidence type="ECO:0000313" key="29">
    <source>
        <dbReference type="Proteomes" id="UP000001056"/>
    </source>
</evidence>
<evidence type="ECO:0000256" key="14">
    <source>
        <dbReference type="ARBA" id="ARBA00022842"/>
    </source>
</evidence>
<name>Q2HHW9_CHAGB</name>
<accession>Q2HHW9</accession>
<dbReference type="InParanoid" id="Q2HHW9"/>
<feature type="compositionally biased region" description="Low complexity" evidence="26">
    <location>
        <begin position="323"/>
        <end position="340"/>
    </location>
</feature>
<dbReference type="OrthoDB" id="5151897at2759"/>
<evidence type="ECO:0000256" key="5">
    <source>
        <dbReference type="ARBA" id="ARBA00022670"/>
    </source>
</evidence>
<dbReference type="HOGENOM" id="CLU_001650_5_2_1"/>
<evidence type="ECO:0000256" key="20">
    <source>
        <dbReference type="ARBA" id="ARBA00023125"/>
    </source>
</evidence>
<dbReference type="InterPro" id="IPR036397">
    <property type="entry name" value="RNaseH_sf"/>
</dbReference>
<reference evidence="29" key="1">
    <citation type="journal article" date="2015" name="Genome Announc.">
        <title>Draft genome sequence of the cellulolytic fungus Chaetomium globosum.</title>
        <authorList>
            <person name="Cuomo C.A."/>
            <person name="Untereiner W.A."/>
            <person name="Ma L.-J."/>
            <person name="Grabherr M."/>
            <person name="Birren B.W."/>
        </authorList>
    </citation>
    <scope>NUCLEOTIDE SEQUENCE [LARGE SCALE GENOMIC DNA]</scope>
    <source>
        <strain evidence="29">ATCC 6205 / CBS 148.51 / DSM 1962 / NBRC 6347 / NRRL 1970</strain>
    </source>
</reference>
<dbReference type="Pfam" id="PF07727">
    <property type="entry name" value="RVT_2"/>
    <property type="match status" value="1"/>
</dbReference>
<feature type="region of interest" description="Disordered" evidence="26">
    <location>
        <begin position="237"/>
        <end position="275"/>
    </location>
</feature>
<evidence type="ECO:0000256" key="17">
    <source>
        <dbReference type="ARBA" id="ARBA00022918"/>
    </source>
</evidence>
<dbReference type="GO" id="GO:0004190">
    <property type="term" value="F:aspartic-type endopeptidase activity"/>
    <property type="evidence" value="ECO:0007669"/>
    <property type="project" value="UniProtKB-KW"/>
</dbReference>
<dbReference type="RefSeq" id="XP_001219406.1">
    <property type="nucleotide sequence ID" value="XM_001219405.1"/>
</dbReference>
<keyword evidence="4" id="KW-1188">Viral release from host cell</keyword>
<evidence type="ECO:0000256" key="7">
    <source>
        <dbReference type="ARBA" id="ARBA00022722"/>
    </source>
</evidence>
<dbReference type="eggNOG" id="KOG0017">
    <property type="taxonomic scope" value="Eukaryota"/>
</dbReference>
<evidence type="ECO:0000313" key="28">
    <source>
        <dbReference type="EMBL" id="EAQ91950.1"/>
    </source>
</evidence>
<dbReference type="InterPro" id="IPR001584">
    <property type="entry name" value="Integrase_cat-core"/>
</dbReference>
<keyword evidence="3" id="KW-0815">Transposition</keyword>
<evidence type="ECO:0000256" key="16">
    <source>
        <dbReference type="ARBA" id="ARBA00022908"/>
    </source>
</evidence>
<evidence type="ECO:0000256" key="11">
    <source>
        <dbReference type="ARBA" id="ARBA00022759"/>
    </source>
</evidence>